<dbReference type="RefSeq" id="WP_182511830.1">
    <property type="nucleotide sequence ID" value="NZ_JACJIQ010000002.1"/>
</dbReference>
<evidence type="ECO:0000313" key="1">
    <source>
        <dbReference type="EMBL" id="MBA9076079.1"/>
    </source>
</evidence>
<sequence length="698" mass="75746">MAIILLKNVYEYTGSQQYEQYTDYFYNYTKWEFDTATRQTVTVTVPITISDPSNAENYSRPTGEMFYWECLQGTTTRRDYYHNGNGGFTYQDTPNSTSCNYTPAPLTLLVQSKTNPTSATSSDGAATLLASGGAAAYEYRLLPSGPWVGSPVFAALSQGAYSFQVRDSLGALASAQVTLAAPVPPVYGCTDRAATNYNPEANTDDGTCDYPVPMTATLPAPLTVVGNPVEAVLVSGPMGTPAAKATAEITLGEMADGSALTVNGVSLTFSLEPEAGQFYNGSTLAQALADEETITLRYAISQPSFNQVRLEALRTGSGLTPEVSASPGITWVITPGQDGLRSQAYGDWGCYVEVWACSGMFGGEVDKEGAVLLERQEKLRQPGNSYRFDLAPVLSRNLRHALFTESDRMQAYFVRYGETYTPDGQRLRRRVPVSESSVLWTMEGALPLYTLNQVTAPRLLTATPGRLRTPLHGLAYAEALYVLSGGGTVIVGGKYTAFDGTYTEEESIVQEVPGGVCRIPLQPVYTRAFALDGVKKLAVLTLTVTIQAGSASSTLGVYTLFFQKQAENMRCVVFANSMGAYDTFWMEGLPETKAKRSTEVFSRGLPAVRTSSSRSLVTRSVTLERQQVLHTGVLDRETFEWLASEMAGSPDVFLFNPITSQFSAVNISDFDLREDVAEEEYSISLAVEPGLPINTLTN</sequence>
<comment type="caution">
    <text evidence="1">The sequence shown here is derived from an EMBL/GenBank/DDBJ whole genome shotgun (WGS) entry which is preliminary data.</text>
</comment>
<organism evidence="1 2">
    <name type="scientific">Rufibacter quisquiliarum</name>
    <dbReference type="NCBI Taxonomy" id="1549639"/>
    <lineage>
        <taxon>Bacteria</taxon>
        <taxon>Pseudomonadati</taxon>
        <taxon>Bacteroidota</taxon>
        <taxon>Cytophagia</taxon>
        <taxon>Cytophagales</taxon>
        <taxon>Hymenobacteraceae</taxon>
        <taxon>Rufibacter</taxon>
    </lineage>
</organism>
<dbReference type="EMBL" id="JACJIQ010000002">
    <property type="protein sequence ID" value="MBA9076079.1"/>
    <property type="molecule type" value="Genomic_DNA"/>
</dbReference>
<dbReference type="AlphaFoldDB" id="A0A839GHB1"/>
<keyword evidence="2" id="KW-1185">Reference proteome</keyword>
<proteinExistence type="predicted"/>
<name>A0A839GHB1_9BACT</name>
<protein>
    <submittedName>
        <fullName evidence="1">Uncharacterized protein</fullName>
    </submittedName>
</protein>
<dbReference type="Proteomes" id="UP000563094">
    <property type="component" value="Unassembled WGS sequence"/>
</dbReference>
<accession>A0A839GHB1</accession>
<evidence type="ECO:0000313" key="2">
    <source>
        <dbReference type="Proteomes" id="UP000563094"/>
    </source>
</evidence>
<reference evidence="1 2" key="1">
    <citation type="submission" date="2020-08" db="EMBL/GenBank/DDBJ databases">
        <title>Genomic Encyclopedia of Type Strains, Phase IV (KMG-IV): sequencing the most valuable type-strain genomes for metagenomic binning, comparative biology and taxonomic classification.</title>
        <authorList>
            <person name="Goeker M."/>
        </authorList>
    </citation>
    <scope>NUCLEOTIDE SEQUENCE [LARGE SCALE GENOMIC DNA]</scope>
    <source>
        <strain evidence="1 2">DSM 29854</strain>
    </source>
</reference>
<gene>
    <name evidence="1" type="ORF">FHS90_000781</name>
</gene>